<dbReference type="EMBL" id="QXFZ01003061">
    <property type="protein sequence ID" value="KAE9071610.1"/>
    <property type="molecule type" value="Genomic_DNA"/>
</dbReference>
<dbReference type="Proteomes" id="UP000437068">
    <property type="component" value="Unassembled WGS sequence"/>
</dbReference>
<feature type="chain" id="PRO_5036164209" description="Secreted protein" evidence="1">
    <location>
        <begin position="22"/>
        <end position="75"/>
    </location>
</feature>
<evidence type="ECO:0008006" key="18">
    <source>
        <dbReference type="Google" id="ProtNLM"/>
    </source>
</evidence>
<evidence type="ECO:0000313" key="11">
    <source>
        <dbReference type="Proteomes" id="UP000433483"/>
    </source>
</evidence>
<sequence length="75" mass="8624">MWEHVVQLFWLVLDVRYGLHAWDGDASSHANRYSDAWICDGRYSEFGPRDGDVCYPKPSPNWSCATKSWGRNVCG</sequence>
<dbReference type="EMBL" id="QXFW01003160">
    <property type="protein sequence ID" value="KAE8972611.1"/>
    <property type="molecule type" value="Genomic_DNA"/>
</dbReference>
<dbReference type="AlphaFoldDB" id="A0A6A3HSK3"/>
<evidence type="ECO:0000313" key="7">
    <source>
        <dbReference type="EMBL" id="KAE9176901.1"/>
    </source>
</evidence>
<dbReference type="EMBL" id="QXGA01002459">
    <property type="protein sequence ID" value="KAE9097409.1"/>
    <property type="molecule type" value="Genomic_DNA"/>
</dbReference>
<dbReference type="EMBL" id="QXGB01002553">
    <property type="protein sequence ID" value="KAE9176901.1"/>
    <property type="molecule type" value="Genomic_DNA"/>
</dbReference>
<dbReference type="Proteomes" id="UP000429523">
    <property type="component" value="Unassembled WGS sequence"/>
</dbReference>
<organism evidence="3 16">
    <name type="scientific">Phytophthora fragariae</name>
    <dbReference type="NCBI Taxonomy" id="53985"/>
    <lineage>
        <taxon>Eukaryota</taxon>
        <taxon>Sar</taxon>
        <taxon>Stramenopiles</taxon>
        <taxon>Oomycota</taxon>
        <taxon>Peronosporomycetes</taxon>
        <taxon>Peronosporales</taxon>
        <taxon>Peronosporaceae</taxon>
        <taxon>Phytophthora</taxon>
    </lineage>
</organism>
<evidence type="ECO:0000313" key="4">
    <source>
        <dbReference type="EMBL" id="KAE9070371.1"/>
    </source>
</evidence>
<proteinExistence type="predicted"/>
<evidence type="ECO:0000313" key="2">
    <source>
        <dbReference type="EMBL" id="KAE8919133.1"/>
    </source>
</evidence>
<evidence type="ECO:0000313" key="9">
    <source>
        <dbReference type="EMBL" id="KAE9279381.1"/>
    </source>
</evidence>
<protein>
    <recommendedName>
        <fullName evidence="18">Secreted protein</fullName>
    </recommendedName>
</protein>
<dbReference type="Proteomes" id="UP000488956">
    <property type="component" value="Unassembled WGS sequence"/>
</dbReference>
<evidence type="ECO:0000313" key="3">
    <source>
        <dbReference type="EMBL" id="KAE8972611.1"/>
    </source>
</evidence>
<gene>
    <name evidence="9" type="ORF">PF001_g24744</name>
    <name evidence="8" type="ORF">PF002_g27095</name>
    <name evidence="7" type="ORF">PF005_g24725</name>
    <name evidence="6" type="ORF">PF006_g23583</name>
    <name evidence="5" type="ORF">PF007_g26490</name>
    <name evidence="2" type="ORF">PF009_g30554</name>
    <name evidence="4" type="ORF">PF010_g26305</name>
    <name evidence="3" type="ORF">PF011_g25575</name>
</gene>
<evidence type="ECO:0000256" key="1">
    <source>
        <dbReference type="SAM" id="SignalP"/>
    </source>
</evidence>
<evidence type="ECO:0000313" key="5">
    <source>
        <dbReference type="EMBL" id="KAE9071610.1"/>
    </source>
</evidence>
<feature type="signal peptide" evidence="1">
    <location>
        <begin position="1"/>
        <end position="21"/>
    </location>
</feature>
<dbReference type="Proteomes" id="UP000460718">
    <property type="component" value="Unassembled WGS sequence"/>
</dbReference>
<dbReference type="Proteomes" id="UP000441208">
    <property type="component" value="Unassembled WGS sequence"/>
</dbReference>
<keyword evidence="1" id="KW-0732">Signal</keyword>
<reference evidence="16 17" key="1">
    <citation type="submission" date="2018-09" db="EMBL/GenBank/DDBJ databases">
        <title>Genomic investigation of the strawberry pathogen Phytophthora fragariae indicates pathogenicity is determined by transcriptional variation in three key races.</title>
        <authorList>
            <person name="Adams T.M."/>
            <person name="Armitage A.D."/>
            <person name="Sobczyk M.K."/>
            <person name="Bates H.J."/>
            <person name="Dunwell J.M."/>
            <person name="Nellist C.F."/>
            <person name="Harrison R.J."/>
        </authorList>
    </citation>
    <scope>NUCLEOTIDE SEQUENCE [LARGE SCALE GENOMIC DNA]</scope>
    <source>
        <strain evidence="9 12">A4</strain>
        <strain evidence="8 13">BC-1</strain>
        <strain evidence="7 11">NOV-27</strain>
        <strain evidence="6 14">NOV-5</strain>
        <strain evidence="5 15">NOV-71</strain>
        <strain evidence="2 10">NOV-9</strain>
        <strain evidence="4 17">ONT-3</strain>
        <strain evidence="3 16">SCRP245</strain>
    </source>
</reference>
<evidence type="ECO:0000313" key="8">
    <source>
        <dbReference type="EMBL" id="KAE9182077.1"/>
    </source>
</evidence>
<dbReference type="EMBL" id="QXFX01003223">
    <property type="protein sequence ID" value="KAE9070371.1"/>
    <property type="molecule type" value="Genomic_DNA"/>
</dbReference>
<name>A0A6A3HSK3_9STRA</name>
<dbReference type="Proteomes" id="UP000440732">
    <property type="component" value="Unassembled WGS sequence"/>
</dbReference>
<dbReference type="Proteomes" id="UP000433483">
    <property type="component" value="Unassembled WGS sequence"/>
</dbReference>
<evidence type="ECO:0000313" key="14">
    <source>
        <dbReference type="Proteomes" id="UP000440732"/>
    </source>
</evidence>
<dbReference type="EMBL" id="QXGD01002972">
    <property type="protein sequence ID" value="KAE9182077.1"/>
    <property type="molecule type" value="Genomic_DNA"/>
</dbReference>
<accession>A0A6A3HSK3</accession>
<dbReference type="Proteomes" id="UP000440367">
    <property type="component" value="Unassembled WGS sequence"/>
</dbReference>
<evidence type="ECO:0000313" key="15">
    <source>
        <dbReference type="Proteomes" id="UP000441208"/>
    </source>
</evidence>
<evidence type="ECO:0000313" key="6">
    <source>
        <dbReference type="EMBL" id="KAE9097409.1"/>
    </source>
</evidence>
<dbReference type="EMBL" id="QXGE01002759">
    <property type="protein sequence ID" value="KAE9279381.1"/>
    <property type="molecule type" value="Genomic_DNA"/>
</dbReference>
<keyword evidence="11" id="KW-1185">Reference proteome</keyword>
<evidence type="ECO:0000313" key="10">
    <source>
        <dbReference type="Proteomes" id="UP000429523"/>
    </source>
</evidence>
<comment type="caution">
    <text evidence="3">The sequence shown here is derived from an EMBL/GenBank/DDBJ whole genome shotgun (WGS) entry which is preliminary data.</text>
</comment>
<evidence type="ECO:0000313" key="13">
    <source>
        <dbReference type="Proteomes" id="UP000440367"/>
    </source>
</evidence>
<evidence type="ECO:0000313" key="16">
    <source>
        <dbReference type="Proteomes" id="UP000460718"/>
    </source>
</evidence>
<evidence type="ECO:0000313" key="17">
    <source>
        <dbReference type="Proteomes" id="UP000488956"/>
    </source>
</evidence>
<evidence type="ECO:0000313" key="12">
    <source>
        <dbReference type="Proteomes" id="UP000437068"/>
    </source>
</evidence>
<dbReference type="EMBL" id="QXGF01004939">
    <property type="protein sequence ID" value="KAE8919133.1"/>
    <property type="molecule type" value="Genomic_DNA"/>
</dbReference>